<proteinExistence type="predicted"/>
<dbReference type="SMART" id="SM00558">
    <property type="entry name" value="JmjC"/>
    <property type="match status" value="1"/>
</dbReference>
<dbReference type="PANTHER" id="PTHR12461:SF105">
    <property type="entry name" value="HYPOXIA-INDUCIBLE FACTOR 1-ALPHA INHIBITOR"/>
    <property type="match status" value="1"/>
</dbReference>
<dbReference type="Pfam" id="PF13621">
    <property type="entry name" value="Cupin_8"/>
    <property type="match status" value="1"/>
</dbReference>
<accession>A0A7S0LGP3</accession>
<evidence type="ECO:0000313" key="2">
    <source>
        <dbReference type="EMBL" id="CAD8609591.1"/>
    </source>
</evidence>
<reference evidence="2" key="1">
    <citation type="submission" date="2021-01" db="EMBL/GenBank/DDBJ databases">
        <authorList>
            <person name="Corre E."/>
            <person name="Pelletier E."/>
            <person name="Niang G."/>
            <person name="Scheremetjew M."/>
            <person name="Finn R."/>
            <person name="Kale V."/>
            <person name="Holt S."/>
            <person name="Cochrane G."/>
            <person name="Meng A."/>
            <person name="Brown T."/>
            <person name="Cohen L."/>
        </authorList>
    </citation>
    <scope>NUCLEOTIDE SEQUENCE</scope>
    <source>
        <strain evidence="2">PLY182g</strain>
    </source>
</reference>
<dbReference type="InterPro" id="IPR041667">
    <property type="entry name" value="Cupin_8"/>
</dbReference>
<organism evidence="2">
    <name type="scientific">Coccolithus braarudii</name>
    <dbReference type="NCBI Taxonomy" id="221442"/>
    <lineage>
        <taxon>Eukaryota</taxon>
        <taxon>Haptista</taxon>
        <taxon>Haptophyta</taxon>
        <taxon>Prymnesiophyceae</taxon>
        <taxon>Coccolithales</taxon>
        <taxon>Coccolithaceae</taxon>
        <taxon>Coccolithus</taxon>
    </lineage>
</organism>
<dbReference type="SUPFAM" id="SSF51197">
    <property type="entry name" value="Clavaminate synthase-like"/>
    <property type="match status" value="1"/>
</dbReference>
<dbReference type="InterPro" id="IPR003347">
    <property type="entry name" value="JmjC_dom"/>
</dbReference>
<dbReference type="AlphaFoldDB" id="A0A7S0LGP3"/>
<sequence>MRRLAVNVRAGGQEMQITKEVTLLADALAQQLDCMRLKVSGTSEVQAGDGSTFVIVELSSALAAIALLGAVAFSRSSDIRSASVLLDGALLRARAEKHTHLLQRALAVLESEWETFSGKLKRKREDATWVFAQHITSQVHGQWARVASYGAQPPVVEAPFSRETVQAASAPLLLAGIASTWPAVRRWSSPSYLQHVAGHRLVPIEVGAVHLGKAEGGVNEQQVLRTLSEFIEDVILGGRAATADGAVPTAVSSTVPVTSSMTLGYLAQHRLFDQVPMLAKDISHPVVVPPNADCRAWFGPANVATPVHFDFHHGLLVQVIGCKRVLLWPPTAGDLLQAPPTDSSLANTSPLDPLGCLEGSNAAAMCLRASCVSVVLEPGNALLIPQGWWHYACSLTVSFSVSFWWDGPL</sequence>
<name>A0A7S0LGP3_9EUKA</name>
<feature type="domain" description="JmjC" evidence="1">
    <location>
        <begin position="264"/>
        <end position="409"/>
    </location>
</feature>
<dbReference type="PROSITE" id="PS51184">
    <property type="entry name" value="JMJC"/>
    <property type="match status" value="1"/>
</dbReference>
<dbReference type="Gene3D" id="2.60.120.650">
    <property type="entry name" value="Cupin"/>
    <property type="match status" value="1"/>
</dbReference>
<gene>
    <name evidence="2" type="ORF">CPEL01642_LOCUS12969</name>
</gene>
<protein>
    <recommendedName>
        <fullName evidence="1">JmjC domain-containing protein</fullName>
    </recommendedName>
</protein>
<dbReference type="EMBL" id="HBEY01027383">
    <property type="protein sequence ID" value="CAD8609591.1"/>
    <property type="molecule type" value="Transcribed_RNA"/>
</dbReference>
<evidence type="ECO:0000259" key="1">
    <source>
        <dbReference type="PROSITE" id="PS51184"/>
    </source>
</evidence>
<dbReference type="PANTHER" id="PTHR12461">
    <property type="entry name" value="HYPOXIA-INDUCIBLE FACTOR 1 ALPHA INHIBITOR-RELATED"/>
    <property type="match status" value="1"/>
</dbReference>